<accession>A0A0K1ECQ7</accession>
<proteinExistence type="predicted"/>
<dbReference type="Proteomes" id="UP000067626">
    <property type="component" value="Chromosome"/>
</dbReference>
<keyword evidence="3" id="KW-1185">Reference proteome</keyword>
<evidence type="ECO:0000256" key="1">
    <source>
        <dbReference type="SAM" id="MobiDB-lite"/>
    </source>
</evidence>
<name>A0A0K1ECQ7_CHOCO</name>
<dbReference type="PROSITE" id="PS51257">
    <property type="entry name" value="PROKAR_LIPOPROTEIN"/>
    <property type="match status" value="1"/>
</dbReference>
<protein>
    <submittedName>
        <fullName evidence="2">Uncharacterized protein</fullName>
    </submittedName>
</protein>
<evidence type="ECO:0000313" key="3">
    <source>
        <dbReference type="Proteomes" id="UP000067626"/>
    </source>
</evidence>
<dbReference type="EMBL" id="CP012159">
    <property type="protein sequence ID" value="AKT38650.1"/>
    <property type="molecule type" value="Genomic_DNA"/>
</dbReference>
<organism evidence="2 3">
    <name type="scientific">Chondromyces crocatus</name>
    <dbReference type="NCBI Taxonomy" id="52"/>
    <lineage>
        <taxon>Bacteria</taxon>
        <taxon>Pseudomonadati</taxon>
        <taxon>Myxococcota</taxon>
        <taxon>Polyangia</taxon>
        <taxon>Polyangiales</taxon>
        <taxon>Polyangiaceae</taxon>
        <taxon>Chondromyces</taxon>
    </lineage>
</organism>
<dbReference type="PATRIC" id="fig|52.7.peg.3073"/>
<feature type="region of interest" description="Disordered" evidence="1">
    <location>
        <begin position="23"/>
        <end position="45"/>
    </location>
</feature>
<evidence type="ECO:0000313" key="2">
    <source>
        <dbReference type="EMBL" id="AKT38650.1"/>
    </source>
</evidence>
<gene>
    <name evidence="2" type="ORF">CMC5_027980</name>
</gene>
<dbReference type="KEGG" id="ccro:CMC5_027980"/>
<sequence length="176" mass="17863">MLVRSLALGMVVTVGMLGACSSEDERGDQVDEGIPGNGETTTLEEPETCGGIAGLPCPAGLVCVDDPRDDCDPRMGGADCSGICVDDPDSSTPPSGVTAGWSVCGKAICGRGTVCCNASCSLCLPPDMMCTQHVCEETAVMCGSSVCGRGEYCCNESCSICAPLDGACTQQVCDPE</sequence>
<reference evidence="2 3" key="1">
    <citation type="submission" date="2015-07" db="EMBL/GenBank/DDBJ databases">
        <title>Genome analysis of myxobacterium Chondromyces crocatus Cm c5 reveals a high potential for natural compound synthesis and the genetic basis for the loss of fruiting body formation.</title>
        <authorList>
            <person name="Zaburannyi N."/>
            <person name="Bunk B."/>
            <person name="Maier J."/>
            <person name="Overmann J."/>
            <person name="Mueller R."/>
        </authorList>
    </citation>
    <scope>NUCLEOTIDE SEQUENCE [LARGE SCALE GENOMIC DNA]</scope>
    <source>
        <strain evidence="2 3">Cm c5</strain>
    </source>
</reference>
<dbReference type="AlphaFoldDB" id="A0A0K1ECQ7"/>